<name>A0A0V0YBW7_TRIPS</name>
<dbReference type="Pfam" id="PF02148">
    <property type="entry name" value="zf-UBP"/>
    <property type="match status" value="1"/>
</dbReference>
<dbReference type="InterPro" id="IPR001607">
    <property type="entry name" value="Znf_UBP"/>
</dbReference>
<keyword evidence="3" id="KW-0863">Zinc-finger</keyword>
<dbReference type="PRINTS" id="PR01270">
    <property type="entry name" value="HDASUPER"/>
</dbReference>
<dbReference type="PROSITE" id="PS50271">
    <property type="entry name" value="ZF_UBP"/>
    <property type="match status" value="1"/>
</dbReference>
<dbReference type="SUPFAM" id="SSF57850">
    <property type="entry name" value="RING/U-box"/>
    <property type="match status" value="1"/>
</dbReference>
<dbReference type="STRING" id="6337.A0A0V0YBW7"/>
<keyword evidence="3" id="KW-0862">Zinc</keyword>
<dbReference type="InterPro" id="IPR013083">
    <property type="entry name" value="Znf_RING/FYVE/PHD"/>
</dbReference>
<dbReference type="Gene3D" id="3.40.800.20">
    <property type="entry name" value="Histone deacetylase domain"/>
    <property type="match status" value="1"/>
</dbReference>
<dbReference type="Proteomes" id="UP000054815">
    <property type="component" value="Unassembled WGS sequence"/>
</dbReference>
<evidence type="ECO:0000313" key="6">
    <source>
        <dbReference type="Proteomes" id="UP000054815"/>
    </source>
</evidence>
<sequence length="926" mass="103533">MDISLSILPVECVILLAPRVLPSVWPVRRAGLFFVLLIRVMDRSASIGQPPCETVTRVDDSNLATLLFNGGSENDYDDVNRFLPGYVTDHRMLLHRNIWFPNHIETPERLSSILNLCDQQGLFERMKKIPSRLASLEEIQLFHSKEYVQHVASFEAMATDELQKASSIYDSVYACQHSFTAARLAVGSLLNATEAVLMKRCVNAIALVRPPGHHAMLDAANGFCLFNNVGIAAAHALNAFRLDRILIVDWDVHYGQGIQQKFIHSKQILCVSIHRHEFGSFWPHMPESDWSNIGQDDGLGFNVNVPLNVRGLGDADYLAIFHHILLPLAIEFQPQLILVSAGFDAAVGCPEGEMLLSPRIFAHFTKMLASVASGRLVISLEGGYCIPSLSWSVSCVVRALLNDPIPKLAGLNVPVNPYVVDAMLSLARRLKPYWKCMGNLLSAVNATMTRANQKPLTAHDSVFSAKRTDQTEAACSTILETGHVSNQDHLTNVISDIEKLQLHASKNGISTRGRVDLRVDMVAQPYGDFDVDRLAVFLPEKHWRDAFLIQSTLANVSTFRTRKKDFSRCIKEVEDFAQSLLNGVSVCGCLITEHCVTNFWNMEREVSATLANSTACNVLFVCLSSAMVRVERRSVGQLKVTSVAIPFIHDATRVNHNILDETIVHPDCYNVDLLWSVPNPTTADRLFIFLHFLLPYVTAISPELVILNVDLDHPNAKHLAPSLLSFIVSNFLTLANSRLLVSANVPTVSYPDKYIKSSLTALLSALAGCDMPVDTLLSNKLSNYSITMVAELVYQLRTVLPTLQSVLLPVSLIDGLPVDMNLWFGRMHRPRPLKILHDYFCKHLKLNRADLISYRTWSTKTPCKICSNRLGNWVCLICSEVFCDSSVNSHREQHREMQRNHNFFVNVTESSVYCYLCSAECGYRSY</sequence>
<dbReference type="GO" id="GO:0008270">
    <property type="term" value="F:zinc ion binding"/>
    <property type="evidence" value="ECO:0007669"/>
    <property type="project" value="UniProtKB-KW"/>
</dbReference>
<dbReference type="SUPFAM" id="SSF52768">
    <property type="entry name" value="Arginase/deacetylase"/>
    <property type="match status" value="1"/>
</dbReference>
<proteinExistence type="inferred from homology"/>
<evidence type="ECO:0000313" key="5">
    <source>
        <dbReference type="EMBL" id="KRX97768.1"/>
    </source>
</evidence>
<protein>
    <submittedName>
        <fullName evidence="5">Histone deacetylase 10</fullName>
    </submittedName>
</protein>
<dbReference type="InterPro" id="IPR037138">
    <property type="entry name" value="His_deacetylse_dom_sf"/>
</dbReference>
<reference evidence="5 6" key="1">
    <citation type="submission" date="2015-01" db="EMBL/GenBank/DDBJ databases">
        <title>Evolution of Trichinella species and genotypes.</title>
        <authorList>
            <person name="Korhonen P.K."/>
            <person name="Edoardo P."/>
            <person name="Giuseppe L.R."/>
            <person name="Gasser R.B."/>
        </authorList>
    </citation>
    <scope>NUCLEOTIDE SEQUENCE [LARGE SCALE GENOMIC DNA]</scope>
    <source>
        <strain evidence="5">ISS141</strain>
    </source>
</reference>
<comment type="catalytic activity">
    <reaction evidence="2">
        <text>N(6)-acetyl-L-lysyl-[histone] + H2O = L-lysyl-[histone] + acetate</text>
        <dbReference type="Rhea" id="RHEA:58196"/>
        <dbReference type="Rhea" id="RHEA-COMP:9845"/>
        <dbReference type="Rhea" id="RHEA-COMP:11338"/>
        <dbReference type="ChEBI" id="CHEBI:15377"/>
        <dbReference type="ChEBI" id="CHEBI:29969"/>
        <dbReference type="ChEBI" id="CHEBI:30089"/>
        <dbReference type="ChEBI" id="CHEBI:61930"/>
        <dbReference type="EC" id="3.5.1.98"/>
    </reaction>
</comment>
<feature type="domain" description="UBP-type" evidence="4">
    <location>
        <begin position="839"/>
        <end position="926"/>
    </location>
</feature>
<dbReference type="SMART" id="SM00290">
    <property type="entry name" value="ZnF_UBP"/>
    <property type="match status" value="1"/>
</dbReference>
<evidence type="ECO:0000259" key="4">
    <source>
        <dbReference type="PROSITE" id="PS50271"/>
    </source>
</evidence>
<dbReference type="InterPro" id="IPR000286">
    <property type="entry name" value="HDACs"/>
</dbReference>
<dbReference type="PANTHER" id="PTHR10625">
    <property type="entry name" value="HISTONE DEACETYLASE HDAC1-RELATED"/>
    <property type="match status" value="1"/>
</dbReference>
<dbReference type="Gene3D" id="3.30.40.10">
    <property type="entry name" value="Zinc/RING finger domain, C3HC4 (zinc finger)"/>
    <property type="match status" value="1"/>
</dbReference>
<evidence type="ECO:0000256" key="2">
    <source>
        <dbReference type="ARBA" id="ARBA00048287"/>
    </source>
</evidence>
<dbReference type="InterPro" id="IPR023696">
    <property type="entry name" value="Ureohydrolase_dom_sf"/>
</dbReference>
<dbReference type="PANTHER" id="PTHR10625:SF38">
    <property type="entry name" value="HISTONE DEACETYLASE 6, ISOFORM G"/>
    <property type="match status" value="1"/>
</dbReference>
<comment type="caution">
    <text evidence="5">The sequence shown here is derived from an EMBL/GenBank/DDBJ whole genome shotgun (WGS) entry which is preliminary data.</text>
</comment>
<dbReference type="CDD" id="cd10002">
    <property type="entry name" value="HDAC10_HDAC6-dom1"/>
    <property type="match status" value="1"/>
</dbReference>
<dbReference type="EMBL" id="JYDU01000028">
    <property type="protein sequence ID" value="KRX97768.1"/>
    <property type="molecule type" value="Genomic_DNA"/>
</dbReference>
<evidence type="ECO:0000256" key="3">
    <source>
        <dbReference type="PROSITE-ProRule" id="PRU00502"/>
    </source>
</evidence>
<dbReference type="InterPro" id="IPR023801">
    <property type="entry name" value="His_deacetylse_dom"/>
</dbReference>
<dbReference type="GO" id="GO:0040029">
    <property type="term" value="P:epigenetic regulation of gene expression"/>
    <property type="evidence" value="ECO:0007669"/>
    <property type="project" value="TreeGrafter"/>
</dbReference>
<accession>A0A0V0YBW7</accession>
<dbReference type="GO" id="GO:0141221">
    <property type="term" value="F:histone deacetylase activity, hydrolytic mechanism"/>
    <property type="evidence" value="ECO:0007669"/>
    <property type="project" value="UniProtKB-EC"/>
</dbReference>
<keyword evidence="3" id="KW-0479">Metal-binding</keyword>
<gene>
    <name evidence="5" type="primary">Hdac10</name>
    <name evidence="5" type="ORF">T4E_11238</name>
</gene>
<dbReference type="Pfam" id="PF00850">
    <property type="entry name" value="Hist_deacetyl"/>
    <property type="match status" value="1"/>
</dbReference>
<evidence type="ECO:0000256" key="1">
    <source>
        <dbReference type="ARBA" id="ARBA00007738"/>
    </source>
</evidence>
<dbReference type="GO" id="GO:0000118">
    <property type="term" value="C:histone deacetylase complex"/>
    <property type="evidence" value="ECO:0007669"/>
    <property type="project" value="TreeGrafter"/>
</dbReference>
<organism evidence="5 6">
    <name type="scientific">Trichinella pseudospiralis</name>
    <name type="common">Parasitic roundworm</name>
    <dbReference type="NCBI Taxonomy" id="6337"/>
    <lineage>
        <taxon>Eukaryota</taxon>
        <taxon>Metazoa</taxon>
        <taxon>Ecdysozoa</taxon>
        <taxon>Nematoda</taxon>
        <taxon>Enoplea</taxon>
        <taxon>Dorylaimia</taxon>
        <taxon>Trichinellida</taxon>
        <taxon>Trichinellidae</taxon>
        <taxon>Trichinella</taxon>
    </lineage>
</organism>
<dbReference type="AlphaFoldDB" id="A0A0V0YBW7"/>
<comment type="similarity">
    <text evidence="1">Belongs to the histone deacetylase family. HD type 2 subfamily.</text>
</comment>